<dbReference type="SUPFAM" id="SSF52058">
    <property type="entry name" value="L domain-like"/>
    <property type="match status" value="1"/>
</dbReference>
<feature type="domain" description="Disease resistance protein RPS4B/Roq1-like leucine-rich repeats" evidence="4">
    <location>
        <begin position="73"/>
        <end position="237"/>
    </location>
</feature>
<evidence type="ECO:0000259" key="4">
    <source>
        <dbReference type="Pfam" id="PF23286"/>
    </source>
</evidence>
<proteinExistence type="predicted"/>
<evidence type="ECO:0000313" key="6">
    <source>
        <dbReference type="Proteomes" id="UP001058974"/>
    </source>
</evidence>
<dbReference type="InterPro" id="IPR050216">
    <property type="entry name" value="LRR_domain-containing"/>
</dbReference>
<accession>A0A9D5GXV4</accession>
<dbReference type="EMBL" id="JAMSHJ010000001">
    <property type="protein sequence ID" value="KAI5445245.1"/>
    <property type="molecule type" value="Genomic_DNA"/>
</dbReference>
<dbReference type="AlphaFoldDB" id="A0A9D5GXV4"/>
<comment type="caution">
    <text evidence="5">The sequence shown here is derived from an EMBL/GenBank/DDBJ whole genome shotgun (WGS) entry which is preliminary data.</text>
</comment>
<dbReference type="InterPro" id="IPR032675">
    <property type="entry name" value="LRR_dom_sf"/>
</dbReference>
<dbReference type="PANTHER" id="PTHR48051">
    <property type="match status" value="1"/>
</dbReference>
<gene>
    <name evidence="5" type="ORF">KIW84_013477</name>
</gene>
<dbReference type="PANTHER" id="PTHR48051:SF46">
    <property type="entry name" value="LEUCINE RICH REPEAT-CONTAINING DOMAIN PROTEIN"/>
    <property type="match status" value="1"/>
</dbReference>
<keyword evidence="3" id="KW-0611">Plant defense</keyword>
<dbReference type="Proteomes" id="UP001058974">
    <property type="component" value="Chromosome 1"/>
</dbReference>
<keyword evidence="2" id="KW-0677">Repeat</keyword>
<evidence type="ECO:0000256" key="3">
    <source>
        <dbReference type="ARBA" id="ARBA00022821"/>
    </source>
</evidence>
<keyword evidence="1" id="KW-0433">Leucine-rich repeat</keyword>
<keyword evidence="6" id="KW-1185">Reference proteome</keyword>
<dbReference type="Gramene" id="Psat01G0347700-T2">
    <property type="protein sequence ID" value="KAI5445245.1"/>
    <property type="gene ID" value="KIW84_013477"/>
</dbReference>
<sequence length="439" mass="50637">MQKLTNLKILNFKDSEYLTHIHDISGLSNLEDLSMKNCKNLLTIHDSVGHLNKLKILDVGGCIKLQSFPPLKLSSLQKLKLSGCESLKSFPEILGVMQYIKSIELDKTSIEEFPFSFQNLTGLSLLEVFGNGRVRLSSSSLMMSNLKKVDVKNCHLLLPKENDKFSSEMFSKVRSLHLFNSNLSDESLPKFLTLFANVQKLDLSANHFTILPECLKDCNFLYKLCLDDCKNLKEIRGIPPSLKYFSAQSCNSLTSSSRSMLLNQELHEARGTYFYFPSGTERIPEWFEHQRNGPSITFWFRNYLPSAALLFLTKLKHGADTSDCLAEIKMFINGYRFNELMFLIRPEIQSGHAYLFDMNLHSWVYLHSSENKNENMWSMKFMLEEALSTNEWNHALVICTHEMKDLLRIESGIHIFKEKNSTENIRFSNPYKKSRFVNV</sequence>
<dbReference type="Pfam" id="PF23286">
    <property type="entry name" value="LRR_13"/>
    <property type="match status" value="1"/>
</dbReference>
<protein>
    <recommendedName>
        <fullName evidence="4">Disease resistance protein RPS4B/Roq1-like leucine-rich repeats domain-containing protein</fullName>
    </recommendedName>
</protein>
<dbReference type="GO" id="GO:0005737">
    <property type="term" value="C:cytoplasm"/>
    <property type="evidence" value="ECO:0007669"/>
    <property type="project" value="TreeGrafter"/>
</dbReference>
<dbReference type="Gene3D" id="3.80.10.10">
    <property type="entry name" value="Ribonuclease Inhibitor"/>
    <property type="match status" value="2"/>
</dbReference>
<reference evidence="5 6" key="1">
    <citation type="journal article" date="2022" name="Nat. Genet.">
        <title>Improved pea reference genome and pan-genome highlight genomic features and evolutionary characteristics.</title>
        <authorList>
            <person name="Yang T."/>
            <person name="Liu R."/>
            <person name="Luo Y."/>
            <person name="Hu S."/>
            <person name="Wang D."/>
            <person name="Wang C."/>
            <person name="Pandey M.K."/>
            <person name="Ge S."/>
            <person name="Xu Q."/>
            <person name="Li N."/>
            <person name="Li G."/>
            <person name="Huang Y."/>
            <person name="Saxena R.K."/>
            <person name="Ji Y."/>
            <person name="Li M."/>
            <person name="Yan X."/>
            <person name="He Y."/>
            <person name="Liu Y."/>
            <person name="Wang X."/>
            <person name="Xiang C."/>
            <person name="Varshney R.K."/>
            <person name="Ding H."/>
            <person name="Gao S."/>
            <person name="Zong X."/>
        </authorList>
    </citation>
    <scope>NUCLEOTIDE SEQUENCE [LARGE SCALE GENOMIC DNA]</scope>
    <source>
        <strain evidence="5 6">cv. Zhongwan 6</strain>
    </source>
</reference>
<evidence type="ECO:0000256" key="1">
    <source>
        <dbReference type="ARBA" id="ARBA00022614"/>
    </source>
</evidence>
<evidence type="ECO:0000256" key="2">
    <source>
        <dbReference type="ARBA" id="ARBA00022737"/>
    </source>
</evidence>
<name>A0A9D5GXV4_PEA</name>
<organism evidence="5 6">
    <name type="scientific">Pisum sativum</name>
    <name type="common">Garden pea</name>
    <name type="synonym">Lathyrus oleraceus</name>
    <dbReference type="NCBI Taxonomy" id="3888"/>
    <lineage>
        <taxon>Eukaryota</taxon>
        <taxon>Viridiplantae</taxon>
        <taxon>Streptophyta</taxon>
        <taxon>Embryophyta</taxon>
        <taxon>Tracheophyta</taxon>
        <taxon>Spermatophyta</taxon>
        <taxon>Magnoliopsida</taxon>
        <taxon>eudicotyledons</taxon>
        <taxon>Gunneridae</taxon>
        <taxon>Pentapetalae</taxon>
        <taxon>rosids</taxon>
        <taxon>fabids</taxon>
        <taxon>Fabales</taxon>
        <taxon>Fabaceae</taxon>
        <taxon>Papilionoideae</taxon>
        <taxon>50 kb inversion clade</taxon>
        <taxon>NPAAA clade</taxon>
        <taxon>Hologalegina</taxon>
        <taxon>IRL clade</taxon>
        <taxon>Fabeae</taxon>
        <taxon>Lathyrus</taxon>
    </lineage>
</organism>
<evidence type="ECO:0000313" key="5">
    <source>
        <dbReference type="EMBL" id="KAI5445245.1"/>
    </source>
</evidence>
<dbReference type="InterPro" id="IPR058546">
    <property type="entry name" value="RPS4B/Roq1-like_LRR"/>
</dbReference>